<evidence type="ECO:0000313" key="3">
    <source>
        <dbReference type="Proteomes" id="UP000632377"/>
    </source>
</evidence>
<dbReference type="RefSeq" id="WP_202749384.1">
    <property type="nucleotide sequence ID" value="NZ_JAESWC010000007.1"/>
</dbReference>
<sequence>MITSSHILIANLVYKYILKSTNFILDLPAFSYGNIRPDLDKGYIKCEHTLEDSLEMINIYSEDIINSNISVKDFSMALGIICHFVSDYFCIYHTKEYWKKDKLGHGTYEVTLHTKLLSMFLTGSIDLRYKCKKEVSIKNLILKIRKKYYLEPQGIMTDINYSLIAASSVCEFIVKSSKVYQRYKIE</sequence>
<dbReference type="EMBL" id="JAESWC010000007">
    <property type="protein sequence ID" value="MBL4936630.1"/>
    <property type="molecule type" value="Genomic_DNA"/>
</dbReference>
<protein>
    <submittedName>
        <fullName evidence="2">Zinc dependent phospholipase C family protein</fullName>
    </submittedName>
</protein>
<dbReference type="InterPro" id="IPR029002">
    <property type="entry name" value="PLPC/GPLD1"/>
</dbReference>
<organism evidence="2 3">
    <name type="scientific">Clostridium rhizosphaerae</name>
    <dbReference type="NCBI Taxonomy" id="2803861"/>
    <lineage>
        <taxon>Bacteria</taxon>
        <taxon>Bacillati</taxon>
        <taxon>Bacillota</taxon>
        <taxon>Clostridia</taxon>
        <taxon>Eubacteriales</taxon>
        <taxon>Clostridiaceae</taxon>
        <taxon>Clostridium</taxon>
    </lineage>
</organism>
<gene>
    <name evidence="2" type="ORF">JK636_12765</name>
</gene>
<keyword evidence="3" id="KW-1185">Reference proteome</keyword>
<dbReference type="Pfam" id="PF00882">
    <property type="entry name" value="Zn_dep_PLPC"/>
    <property type="match status" value="1"/>
</dbReference>
<name>A0ABS1TBB8_9CLOT</name>
<comment type="caution">
    <text evidence="2">The sequence shown here is derived from an EMBL/GenBank/DDBJ whole genome shotgun (WGS) entry which is preliminary data.</text>
</comment>
<dbReference type="Proteomes" id="UP000632377">
    <property type="component" value="Unassembled WGS sequence"/>
</dbReference>
<reference evidence="2 3" key="1">
    <citation type="submission" date="2021-01" db="EMBL/GenBank/DDBJ databases">
        <title>Genome public.</title>
        <authorList>
            <person name="Liu C."/>
            <person name="Sun Q."/>
        </authorList>
    </citation>
    <scope>NUCLEOTIDE SEQUENCE [LARGE SCALE GENOMIC DNA]</scope>
    <source>
        <strain evidence="2 3">YIM B02515</strain>
    </source>
</reference>
<proteinExistence type="predicted"/>
<accession>A0ABS1TBB8</accession>
<evidence type="ECO:0000259" key="1">
    <source>
        <dbReference type="Pfam" id="PF00882"/>
    </source>
</evidence>
<evidence type="ECO:0000313" key="2">
    <source>
        <dbReference type="EMBL" id="MBL4936630.1"/>
    </source>
</evidence>
<feature type="domain" description="Phospholipase C/D" evidence="1">
    <location>
        <begin position="5"/>
        <end position="141"/>
    </location>
</feature>